<protein>
    <recommendedName>
        <fullName evidence="3">Carbohydrate kinase PfkB domain-containing protein</fullName>
    </recommendedName>
</protein>
<accession>A0A1G2BB43</accession>
<dbReference type="InterPro" id="IPR011611">
    <property type="entry name" value="PfkB_dom"/>
</dbReference>
<dbReference type="SUPFAM" id="SSF53613">
    <property type="entry name" value="Ribokinase-like"/>
    <property type="match status" value="1"/>
</dbReference>
<dbReference type="InterPro" id="IPR029056">
    <property type="entry name" value="Ribokinase-like"/>
</dbReference>
<keyword evidence="2" id="KW-0418">Kinase</keyword>
<proteinExistence type="predicted"/>
<dbReference type="PROSITE" id="PS00583">
    <property type="entry name" value="PFKB_KINASES_1"/>
    <property type="match status" value="1"/>
</dbReference>
<comment type="caution">
    <text evidence="4">The sequence shown here is derived from an EMBL/GenBank/DDBJ whole genome shotgun (WGS) entry which is preliminary data.</text>
</comment>
<dbReference type="InterPro" id="IPR002173">
    <property type="entry name" value="Carboh/pur_kinase_PfkB_CS"/>
</dbReference>
<evidence type="ECO:0000313" key="5">
    <source>
        <dbReference type="Proteomes" id="UP000176420"/>
    </source>
</evidence>
<gene>
    <name evidence="4" type="ORF">A2319_01300</name>
</gene>
<dbReference type="EMBL" id="MHKI01000020">
    <property type="protein sequence ID" value="OGY86438.1"/>
    <property type="molecule type" value="Genomic_DNA"/>
</dbReference>
<dbReference type="AlphaFoldDB" id="A0A1G2BB43"/>
<evidence type="ECO:0000259" key="3">
    <source>
        <dbReference type="Pfam" id="PF00294"/>
    </source>
</evidence>
<organism evidence="4 5">
    <name type="scientific">Candidatus Kerfeldbacteria bacterium RIFOXYB2_FULL_38_14</name>
    <dbReference type="NCBI Taxonomy" id="1798547"/>
    <lineage>
        <taxon>Bacteria</taxon>
        <taxon>Candidatus Kerfeldiibacteriota</taxon>
    </lineage>
</organism>
<dbReference type="Pfam" id="PF00294">
    <property type="entry name" value="PfkB"/>
    <property type="match status" value="1"/>
</dbReference>
<dbReference type="PANTHER" id="PTHR10584">
    <property type="entry name" value="SUGAR KINASE"/>
    <property type="match status" value="1"/>
</dbReference>
<evidence type="ECO:0000256" key="1">
    <source>
        <dbReference type="ARBA" id="ARBA00022679"/>
    </source>
</evidence>
<name>A0A1G2BB43_9BACT</name>
<feature type="domain" description="Carbohydrate kinase PfkB" evidence="3">
    <location>
        <begin position="46"/>
        <end position="319"/>
    </location>
</feature>
<dbReference type="Gene3D" id="3.40.1190.20">
    <property type="match status" value="1"/>
</dbReference>
<evidence type="ECO:0000313" key="4">
    <source>
        <dbReference type="EMBL" id="OGY86438.1"/>
    </source>
</evidence>
<keyword evidence="1" id="KW-0808">Transferase</keyword>
<evidence type="ECO:0000256" key="2">
    <source>
        <dbReference type="ARBA" id="ARBA00022777"/>
    </source>
</evidence>
<dbReference type="Proteomes" id="UP000176420">
    <property type="component" value="Unassembled WGS sequence"/>
</dbReference>
<reference evidence="4 5" key="1">
    <citation type="journal article" date="2016" name="Nat. Commun.">
        <title>Thousands of microbial genomes shed light on interconnected biogeochemical processes in an aquifer system.</title>
        <authorList>
            <person name="Anantharaman K."/>
            <person name="Brown C.T."/>
            <person name="Hug L.A."/>
            <person name="Sharon I."/>
            <person name="Castelle C.J."/>
            <person name="Probst A.J."/>
            <person name="Thomas B.C."/>
            <person name="Singh A."/>
            <person name="Wilkins M.J."/>
            <person name="Karaoz U."/>
            <person name="Brodie E.L."/>
            <person name="Williams K.H."/>
            <person name="Hubbard S.S."/>
            <person name="Banfield J.F."/>
        </authorList>
    </citation>
    <scope>NUCLEOTIDE SEQUENCE [LARGE SCALE GENOMIC DNA]</scope>
</reference>
<dbReference type="GO" id="GO:0016301">
    <property type="term" value="F:kinase activity"/>
    <property type="evidence" value="ECO:0007669"/>
    <property type="project" value="UniProtKB-KW"/>
</dbReference>
<sequence>MKKFDVITIGSALRDVMFYSDKFMVATNPHPDPLCKKIMGAELGAKLKSNEVFFEFGGGASNTAVNFSQLGLKTAVLSTLGDDFDGRAIAEYFRQHHISPALLQVSKQKRTGFSFLAVNKKSGEHVAHIYYGAAEDLLVKPVWFRQHKTAWYYVSSLNTEASKWRRVLTGVCTQAKSYLAWNPGSAQLASGYRLLSPFLKRTFLLILNRDEAIELILSHPQRKKAGSIQQMLKYLYGWGPKIVLITDGAKGAQVYDGRNFYAEKALVKKPKDTTGAGDCFASSFLAGFIRYQGNISAAMKLAMYNSASLVSQVGAQRGLLTWQALPSRFHLKQGR</sequence>
<dbReference type="PANTHER" id="PTHR10584:SF166">
    <property type="entry name" value="RIBOKINASE"/>
    <property type="match status" value="1"/>
</dbReference>